<dbReference type="Gene3D" id="3.10.450.50">
    <property type="match status" value="1"/>
</dbReference>
<reference evidence="1 2" key="1">
    <citation type="submission" date="2024-07" db="EMBL/GenBank/DDBJ databases">
        <title>Section-level genome sequencing and comparative genomics of Aspergillus sections Usti and Cavernicolus.</title>
        <authorList>
            <consortium name="Lawrence Berkeley National Laboratory"/>
            <person name="Nybo J.L."/>
            <person name="Vesth T.C."/>
            <person name="Theobald S."/>
            <person name="Frisvad J.C."/>
            <person name="Larsen T.O."/>
            <person name="Kjaerboelling I."/>
            <person name="Rothschild-Mancinelli K."/>
            <person name="Lyhne E.K."/>
            <person name="Kogle M.E."/>
            <person name="Barry K."/>
            <person name="Clum A."/>
            <person name="Na H."/>
            <person name="Ledsgaard L."/>
            <person name="Lin J."/>
            <person name="Lipzen A."/>
            <person name="Kuo A."/>
            <person name="Riley R."/>
            <person name="Mondo S."/>
            <person name="LaButti K."/>
            <person name="Haridas S."/>
            <person name="Pangalinan J."/>
            <person name="Salamov A.A."/>
            <person name="Simmons B.A."/>
            <person name="Magnuson J.K."/>
            <person name="Chen J."/>
            <person name="Drula E."/>
            <person name="Henrissat B."/>
            <person name="Wiebenga A."/>
            <person name="Lubbers R.J."/>
            <person name="Gomes A.C."/>
            <person name="Makela M.R."/>
            <person name="Stajich J."/>
            <person name="Grigoriev I.V."/>
            <person name="Mortensen U.H."/>
            <person name="De vries R.P."/>
            <person name="Baker S.E."/>
            <person name="Andersen M.R."/>
        </authorList>
    </citation>
    <scope>NUCLEOTIDE SEQUENCE [LARGE SCALE GENOMIC DNA]</scope>
    <source>
        <strain evidence="1 2">CBS 600.67</strain>
    </source>
</reference>
<dbReference type="Proteomes" id="UP001610335">
    <property type="component" value="Unassembled WGS sequence"/>
</dbReference>
<keyword evidence="2" id="KW-1185">Reference proteome</keyword>
<protein>
    <submittedName>
        <fullName evidence="1">LEA domain protein</fullName>
    </submittedName>
</protein>
<dbReference type="InterPro" id="IPR032710">
    <property type="entry name" value="NTF2-like_dom_sf"/>
</dbReference>
<evidence type="ECO:0000313" key="1">
    <source>
        <dbReference type="EMBL" id="KAL2825777.1"/>
    </source>
</evidence>
<dbReference type="PANTHER" id="PTHR38436:SF3">
    <property type="entry name" value="CARBOXYMETHYLENEBUTENOLIDASE-RELATED"/>
    <property type="match status" value="1"/>
</dbReference>
<name>A0ABR4IFT4_9EURO</name>
<organism evidence="1 2">
    <name type="scientific">Aspergillus cavernicola</name>
    <dbReference type="NCBI Taxonomy" id="176166"/>
    <lineage>
        <taxon>Eukaryota</taxon>
        <taxon>Fungi</taxon>
        <taxon>Dikarya</taxon>
        <taxon>Ascomycota</taxon>
        <taxon>Pezizomycotina</taxon>
        <taxon>Eurotiomycetes</taxon>
        <taxon>Eurotiomycetidae</taxon>
        <taxon>Eurotiales</taxon>
        <taxon>Aspergillaceae</taxon>
        <taxon>Aspergillus</taxon>
        <taxon>Aspergillus subgen. Nidulantes</taxon>
    </lineage>
</organism>
<sequence>MTEASPLPTPRLTQLAPGISLLRPLSRRGHGPGLIVIGSCSPPDDTEIENGVPSHRMKWAEEGYTVVEILTQAVSEGQEDPIGLALSSLASCDSCEPKTKVGLVVYDPTAWPRIASSLTSHSDIVGVVLYTDSSSTSVVSPPSLPSLQHIAGPAETKGIRTEQHTVYHYPSMKASLFATPFAEQFHYASEAVSHTRNLTFLKKHMEGPYFDLEAIWDEHTYYEFETRSVPDTMSTMVQEPYVNHIPTITGGIGRDRLSTFYQNHFVFQNPADTEMELISRTLGIDRVVDEFLYKFTHDMQIDWLLPGIPPTGRKVELPFTAIVNIRGDRLYHEHIAWDQTTALVQLGLMPEYLPFPYPMPDGRQPGAGKRFEYRVPGAGKETADKLRDKNSVPSNYMFSYGVREVDDA</sequence>
<gene>
    <name evidence="1" type="ORF">BDW59DRAFT_179761</name>
</gene>
<accession>A0ABR4IFT4</accession>
<dbReference type="PANTHER" id="PTHR38436">
    <property type="entry name" value="POLYKETIDE CYCLASE SNOAL-LIKE DOMAIN"/>
    <property type="match status" value="1"/>
</dbReference>
<dbReference type="InterPro" id="IPR009959">
    <property type="entry name" value="Cyclase_SnoaL-like"/>
</dbReference>
<evidence type="ECO:0000313" key="2">
    <source>
        <dbReference type="Proteomes" id="UP001610335"/>
    </source>
</evidence>
<dbReference type="EMBL" id="JBFXLS010000034">
    <property type="protein sequence ID" value="KAL2825777.1"/>
    <property type="molecule type" value="Genomic_DNA"/>
</dbReference>
<dbReference type="SUPFAM" id="SSF54427">
    <property type="entry name" value="NTF2-like"/>
    <property type="match status" value="1"/>
</dbReference>
<proteinExistence type="predicted"/>
<comment type="caution">
    <text evidence="1">The sequence shown here is derived from an EMBL/GenBank/DDBJ whole genome shotgun (WGS) entry which is preliminary data.</text>
</comment>